<reference evidence="17" key="1">
    <citation type="submission" date="2025-08" db="UniProtKB">
        <authorList>
            <consortium name="RefSeq"/>
        </authorList>
    </citation>
    <scope>IDENTIFICATION</scope>
    <source>
        <tissue evidence="17">Sperm</tissue>
    </source>
</reference>
<comment type="catalytic activity">
    <reaction evidence="10">
        <text>L-seryl-[protein] + ATP = O-phospho-L-seryl-[protein] + ADP + H(+)</text>
        <dbReference type="Rhea" id="RHEA:17989"/>
        <dbReference type="Rhea" id="RHEA-COMP:9863"/>
        <dbReference type="Rhea" id="RHEA-COMP:11604"/>
        <dbReference type="ChEBI" id="CHEBI:15378"/>
        <dbReference type="ChEBI" id="CHEBI:29999"/>
        <dbReference type="ChEBI" id="CHEBI:30616"/>
        <dbReference type="ChEBI" id="CHEBI:83421"/>
        <dbReference type="ChEBI" id="CHEBI:456216"/>
        <dbReference type="EC" id="2.7.11.24"/>
    </reaction>
</comment>
<keyword evidence="5 12" id="KW-0547">Nucleotide-binding</keyword>
<dbReference type="FunFam" id="1.10.510.10:FF:000624">
    <property type="entry name" value="Mitogen-activated protein kinase"/>
    <property type="match status" value="1"/>
</dbReference>
<dbReference type="InterPro" id="IPR017441">
    <property type="entry name" value="Protein_kinase_ATP_BS"/>
</dbReference>
<dbReference type="PANTHER" id="PTHR24056">
    <property type="entry name" value="CELL DIVISION PROTEIN KINASE"/>
    <property type="match status" value="1"/>
</dbReference>
<evidence type="ECO:0000256" key="8">
    <source>
        <dbReference type="ARBA" id="ARBA00047592"/>
    </source>
</evidence>
<dbReference type="GO" id="GO:0005634">
    <property type="term" value="C:nucleus"/>
    <property type="evidence" value="ECO:0007669"/>
    <property type="project" value="TreeGrafter"/>
</dbReference>
<dbReference type="InterPro" id="IPR000719">
    <property type="entry name" value="Prot_kinase_dom"/>
</dbReference>
<dbReference type="PANTHER" id="PTHR24056:SF189">
    <property type="entry name" value="PROTEIN KINASE DOMAIN-CONTAINING PROTEIN"/>
    <property type="match status" value="1"/>
</dbReference>
<evidence type="ECO:0000256" key="10">
    <source>
        <dbReference type="ARBA" id="ARBA00048312"/>
    </source>
</evidence>
<comment type="catalytic activity">
    <reaction evidence="11">
        <text>L-seryl-[protein] + ATP = O-phospho-L-seryl-[protein] + ADP + H(+)</text>
        <dbReference type="Rhea" id="RHEA:17989"/>
        <dbReference type="Rhea" id="RHEA-COMP:9863"/>
        <dbReference type="Rhea" id="RHEA-COMP:11604"/>
        <dbReference type="ChEBI" id="CHEBI:15378"/>
        <dbReference type="ChEBI" id="CHEBI:29999"/>
        <dbReference type="ChEBI" id="CHEBI:30616"/>
        <dbReference type="ChEBI" id="CHEBI:83421"/>
        <dbReference type="ChEBI" id="CHEBI:456216"/>
        <dbReference type="EC" id="2.7.11.22"/>
    </reaction>
</comment>
<dbReference type="Proteomes" id="UP001318040">
    <property type="component" value="Chromosome 4"/>
</dbReference>
<feature type="domain" description="Protein kinase" evidence="15">
    <location>
        <begin position="121"/>
        <end position="405"/>
    </location>
</feature>
<dbReference type="SMART" id="SM00220">
    <property type="entry name" value="S_TKc"/>
    <property type="match status" value="1"/>
</dbReference>
<dbReference type="AlphaFoldDB" id="A0AAJ7WLW9"/>
<dbReference type="GO" id="GO:0004707">
    <property type="term" value="F:MAP kinase activity"/>
    <property type="evidence" value="ECO:0007669"/>
    <property type="project" value="UniProtKB-EC"/>
</dbReference>
<name>A0AAJ7WLW9_PETMA</name>
<evidence type="ECO:0000256" key="11">
    <source>
        <dbReference type="ARBA" id="ARBA00048367"/>
    </source>
</evidence>
<comment type="catalytic activity">
    <reaction evidence="8">
        <text>L-threonyl-[protein] + ATP = O-phospho-L-threonyl-[protein] + ADP + H(+)</text>
        <dbReference type="Rhea" id="RHEA:46608"/>
        <dbReference type="Rhea" id="RHEA-COMP:11060"/>
        <dbReference type="Rhea" id="RHEA-COMP:11605"/>
        <dbReference type="ChEBI" id="CHEBI:15378"/>
        <dbReference type="ChEBI" id="CHEBI:30013"/>
        <dbReference type="ChEBI" id="CHEBI:30616"/>
        <dbReference type="ChEBI" id="CHEBI:61977"/>
        <dbReference type="ChEBI" id="CHEBI:456216"/>
        <dbReference type="EC" id="2.7.11.24"/>
    </reaction>
</comment>
<feature type="region of interest" description="Disordered" evidence="14">
    <location>
        <begin position="433"/>
        <end position="454"/>
    </location>
</feature>
<keyword evidence="7 12" id="KW-0067">ATP-binding</keyword>
<protein>
    <submittedName>
        <fullName evidence="17">Cyclin-dependent kinase 14-like isoform X1</fullName>
    </submittedName>
</protein>
<dbReference type="Gene3D" id="1.10.510.10">
    <property type="entry name" value="Transferase(Phosphotransferase) domain 1"/>
    <property type="match status" value="1"/>
</dbReference>
<dbReference type="SUPFAM" id="SSF56112">
    <property type="entry name" value="Protein kinase-like (PK-like)"/>
    <property type="match status" value="1"/>
</dbReference>
<keyword evidence="4" id="KW-0808">Transferase</keyword>
<organism evidence="16 17">
    <name type="scientific">Petromyzon marinus</name>
    <name type="common">Sea lamprey</name>
    <dbReference type="NCBI Taxonomy" id="7757"/>
    <lineage>
        <taxon>Eukaryota</taxon>
        <taxon>Metazoa</taxon>
        <taxon>Chordata</taxon>
        <taxon>Craniata</taxon>
        <taxon>Vertebrata</taxon>
        <taxon>Cyclostomata</taxon>
        <taxon>Hyperoartia</taxon>
        <taxon>Petromyzontiformes</taxon>
        <taxon>Petromyzontidae</taxon>
        <taxon>Petromyzon</taxon>
    </lineage>
</organism>
<accession>A0AAJ7WLW9</accession>
<dbReference type="KEGG" id="pmrn:116938837"/>
<dbReference type="InterPro" id="IPR050108">
    <property type="entry name" value="CDK"/>
</dbReference>
<dbReference type="PROSITE" id="PS00107">
    <property type="entry name" value="PROTEIN_KINASE_ATP"/>
    <property type="match status" value="1"/>
</dbReference>
<dbReference type="GO" id="GO:0005524">
    <property type="term" value="F:ATP binding"/>
    <property type="evidence" value="ECO:0007669"/>
    <property type="project" value="UniProtKB-UniRule"/>
</dbReference>
<evidence type="ECO:0000256" key="1">
    <source>
        <dbReference type="ARBA" id="ARBA00006485"/>
    </source>
</evidence>
<sequence>MEKIKRNITSRLSRINLKREPQACEELWESKTLPRRGPRGGAGARPGPQEGDPAALRHHSVAVPRASGPSSCLDPLLLLHDCEPSTSKALEHVAGVNTSSNAQHPHVGPPPPRKFGGEALYVRLQKIGQGSYATVFKGISRVTWQFVALKVVYIHEEEGAPFNTIREVSLLKTLKHANIVLLHDIVYTQHALTLVFEYLETDLHQYMERHPGGLNAHNVKLFLLQLLRGLAYTHSRGILHRDVKPHNLLLGVSGELKLADFGMARAQSVPSRSYSSEVATLWYRPPDVLLGSTRYSSGLDMWAVGCIFVEMLQGMVIFPGVPGVWDQLERVWQVLGTPNEEEWPEVTSLPLYKPEGIVPKNPRQLGRVWRMLGCDPHAEDLARSLLQCCPSRRLPAHAALRHSYFSDLPPRVRALPDALSVFSVESVALLPEGTAHPSAHCNPDSSWKPSKWRR</sequence>
<dbReference type="InterPro" id="IPR008271">
    <property type="entry name" value="Ser/Thr_kinase_AS"/>
</dbReference>
<dbReference type="GO" id="GO:0005829">
    <property type="term" value="C:cytosol"/>
    <property type="evidence" value="ECO:0007669"/>
    <property type="project" value="TreeGrafter"/>
</dbReference>
<proteinExistence type="inferred from homology"/>
<feature type="binding site" evidence="12">
    <location>
        <position position="150"/>
    </location>
    <ligand>
        <name>ATP</name>
        <dbReference type="ChEBI" id="CHEBI:30616"/>
    </ligand>
</feature>
<evidence type="ECO:0000256" key="12">
    <source>
        <dbReference type="PROSITE-ProRule" id="PRU10141"/>
    </source>
</evidence>
<feature type="region of interest" description="Disordered" evidence="14">
    <location>
        <begin position="27"/>
        <end position="54"/>
    </location>
</feature>
<comment type="similarity">
    <text evidence="1">Belongs to the protein kinase superfamily. CMGC Ser/Thr protein kinase family. CDC2/CDKX subfamily.</text>
</comment>
<dbReference type="GO" id="GO:0030332">
    <property type="term" value="F:cyclin binding"/>
    <property type="evidence" value="ECO:0007669"/>
    <property type="project" value="TreeGrafter"/>
</dbReference>
<comment type="catalytic activity">
    <reaction evidence="9">
        <text>L-threonyl-[protein] + ATP = O-phospho-L-threonyl-[protein] + ADP + H(+)</text>
        <dbReference type="Rhea" id="RHEA:46608"/>
        <dbReference type="Rhea" id="RHEA-COMP:11060"/>
        <dbReference type="Rhea" id="RHEA-COMP:11605"/>
        <dbReference type="ChEBI" id="CHEBI:15378"/>
        <dbReference type="ChEBI" id="CHEBI:30013"/>
        <dbReference type="ChEBI" id="CHEBI:30616"/>
        <dbReference type="ChEBI" id="CHEBI:61977"/>
        <dbReference type="ChEBI" id="CHEBI:456216"/>
        <dbReference type="EC" id="2.7.11.22"/>
    </reaction>
</comment>
<dbReference type="GO" id="GO:0004693">
    <property type="term" value="F:cyclin-dependent protein serine/threonine kinase activity"/>
    <property type="evidence" value="ECO:0007669"/>
    <property type="project" value="UniProtKB-EC"/>
</dbReference>
<evidence type="ECO:0000256" key="2">
    <source>
        <dbReference type="ARBA" id="ARBA00008832"/>
    </source>
</evidence>
<evidence type="ECO:0000256" key="4">
    <source>
        <dbReference type="ARBA" id="ARBA00022679"/>
    </source>
</evidence>
<evidence type="ECO:0000313" key="17">
    <source>
        <dbReference type="RefSeq" id="XP_032802430.1"/>
    </source>
</evidence>
<evidence type="ECO:0000313" key="16">
    <source>
        <dbReference type="Proteomes" id="UP001318040"/>
    </source>
</evidence>
<dbReference type="PROSITE" id="PS50011">
    <property type="entry name" value="PROTEIN_KINASE_DOM"/>
    <property type="match status" value="1"/>
</dbReference>
<evidence type="ECO:0000256" key="7">
    <source>
        <dbReference type="ARBA" id="ARBA00022840"/>
    </source>
</evidence>
<evidence type="ECO:0000256" key="14">
    <source>
        <dbReference type="SAM" id="MobiDB-lite"/>
    </source>
</evidence>
<dbReference type="FunFam" id="3.30.200.20:FF:000124">
    <property type="entry name" value="Cyclin-dependent kinase 4"/>
    <property type="match status" value="1"/>
</dbReference>
<dbReference type="Gene3D" id="3.30.200.20">
    <property type="entry name" value="Phosphorylase Kinase, domain 1"/>
    <property type="match status" value="1"/>
</dbReference>
<gene>
    <name evidence="17" type="primary">LOC116938837</name>
</gene>
<comment type="similarity">
    <text evidence="2">Belongs to the protein kinase superfamily. CMGC Ser/Thr protein kinase family. MAP kinase subfamily.</text>
</comment>
<dbReference type="Pfam" id="PF00069">
    <property type="entry name" value="Pkinase"/>
    <property type="match status" value="1"/>
</dbReference>
<evidence type="ECO:0000256" key="5">
    <source>
        <dbReference type="ARBA" id="ARBA00022741"/>
    </source>
</evidence>
<dbReference type="PROSITE" id="PS00108">
    <property type="entry name" value="PROTEIN_KINASE_ST"/>
    <property type="match status" value="1"/>
</dbReference>
<keyword evidence="6" id="KW-0418">Kinase</keyword>
<evidence type="ECO:0000259" key="15">
    <source>
        <dbReference type="PROSITE" id="PS50011"/>
    </source>
</evidence>
<keyword evidence="16" id="KW-1185">Reference proteome</keyword>
<dbReference type="RefSeq" id="XP_032802430.1">
    <property type="nucleotide sequence ID" value="XM_032946539.1"/>
</dbReference>
<keyword evidence="3 13" id="KW-0723">Serine/threonine-protein kinase</keyword>
<dbReference type="InterPro" id="IPR011009">
    <property type="entry name" value="Kinase-like_dom_sf"/>
</dbReference>
<evidence type="ECO:0000256" key="9">
    <source>
        <dbReference type="ARBA" id="ARBA00047811"/>
    </source>
</evidence>
<evidence type="ECO:0000256" key="6">
    <source>
        <dbReference type="ARBA" id="ARBA00022777"/>
    </source>
</evidence>
<evidence type="ECO:0000256" key="13">
    <source>
        <dbReference type="RuleBase" id="RU000304"/>
    </source>
</evidence>
<evidence type="ECO:0000256" key="3">
    <source>
        <dbReference type="ARBA" id="ARBA00022527"/>
    </source>
</evidence>